<evidence type="ECO:0000256" key="1">
    <source>
        <dbReference type="ARBA" id="ARBA00005176"/>
    </source>
</evidence>
<dbReference type="InterPro" id="IPR015590">
    <property type="entry name" value="Aldehyde_DH_dom"/>
</dbReference>
<comment type="similarity">
    <text evidence="2 11">Belongs to the aldehyde dehydrogenase family.</text>
</comment>
<organism evidence="13 14">
    <name type="scientific">Zygosaccharomyces rouxii (strain ATCC 2623 / CBS 732 / NBRC 1130 / NCYC 568 / NRRL Y-229)</name>
    <dbReference type="NCBI Taxonomy" id="559307"/>
    <lineage>
        <taxon>Eukaryota</taxon>
        <taxon>Fungi</taxon>
        <taxon>Dikarya</taxon>
        <taxon>Ascomycota</taxon>
        <taxon>Saccharomycotina</taxon>
        <taxon>Saccharomycetes</taxon>
        <taxon>Saccharomycetales</taxon>
        <taxon>Saccharomycetaceae</taxon>
        <taxon>Zygosaccharomyces</taxon>
    </lineage>
</organism>
<protein>
    <recommendedName>
        <fullName evidence="4">Succinate-semialdehyde dehydrogenase, mitochondrial</fullName>
        <ecNumber evidence="9">1.2.1.16</ecNumber>
        <ecNumber evidence="3">1.2.1.24</ecNumber>
    </recommendedName>
    <alternativeName>
        <fullName evidence="6">NAD(+)-dependent succinic semialdehyde dehydrogenase</fullName>
    </alternativeName>
</protein>
<evidence type="ECO:0000256" key="2">
    <source>
        <dbReference type="ARBA" id="ARBA00009986"/>
    </source>
</evidence>
<dbReference type="RefSeq" id="XP_002498383.1">
    <property type="nucleotide sequence ID" value="XM_002498338.1"/>
</dbReference>
<reference evidence="13 14" key="1">
    <citation type="journal article" date="2009" name="Genome Res.">
        <title>Comparative genomics of protoploid Saccharomycetaceae.</title>
        <authorList>
            <consortium name="The Genolevures Consortium"/>
            <person name="Souciet J.-L."/>
            <person name="Dujon B."/>
            <person name="Gaillardin C."/>
            <person name="Johnston M."/>
            <person name="Baret P.V."/>
            <person name="Cliften P."/>
            <person name="Sherman D.J."/>
            <person name="Weissenbach J."/>
            <person name="Westhof E."/>
            <person name="Wincker P."/>
            <person name="Jubin C."/>
            <person name="Poulain J."/>
            <person name="Barbe V."/>
            <person name="Segurens B."/>
            <person name="Artiguenave F."/>
            <person name="Anthouard V."/>
            <person name="Vacherie B."/>
            <person name="Val M.-E."/>
            <person name="Fulton R.S."/>
            <person name="Minx P."/>
            <person name="Wilson R."/>
            <person name="Durrens P."/>
            <person name="Jean G."/>
            <person name="Marck C."/>
            <person name="Martin T."/>
            <person name="Nikolski M."/>
            <person name="Rolland T."/>
            <person name="Seret M.-L."/>
            <person name="Casaregola S."/>
            <person name="Despons L."/>
            <person name="Fairhead C."/>
            <person name="Fischer G."/>
            <person name="Lafontaine I."/>
            <person name="Leh V."/>
            <person name="Lemaire M."/>
            <person name="de Montigny J."/>
            <person name="Neuveglise C."/>
            <person name="Thierry A."/>
            <person name="Blanc-Lenfle I."/>
            <person name="Bleykasten C."/>
            <person name="Diffels J."/>
            <person name="Fritsch E."/>
            <person name="Frangeul L."/>
            <person name="Goeffon A."/>
            <person name="Jauniaux N."/>
            <person name="Kachouri-Lafond R."/>
            <person name="Payen C."/>
            <person name="Potier S."/>
            <person name="Pribylova L."/>
            <person name="Ozanne C."/>
            <person name="Richard G.-F."/>
            <person name="Sacerdot C."/>
            <person name="Straub M.-L."/>
            <person name="Talla E."/>
        </authorList>
    </citation>
    <scope>NUCLEOTIDE SEQUENCE [LARGE SCALE GENOMIC DNA]</scope>
    <source>
        <strain evidence="13 14">ATCC 2623 / CBS 732 / BCRC 21506 / NBRC 1130 / NCYC 568 / NRRL Y-229</strain>
    </source>
</reference>
<dbReference type="CDD" id="cd07103">
    <property type="entry name" value="ALDH_F5_SSADH_GabD"/>
    <property type="match status" value="1"/>
</dbReference>
<proteinExistence type="inferred from homology"/>
<dbReference type="HOGENOM" id="CLU_005391_5_3_1"/>
<name>C5E016_ZYGRC</name>
<dbReference type="EC" id="1.2.1.16" evidence="9"/>
<dbReference type="GeneID" id="8206186"/>
<evidence type="ECO:0000256" key="4">
    <source>
        <dbReference type="ARBA" id="ARBA00019842"/>
    </source>
</evidence>
<feature type="domain" description="Aldehyde dehydrogenase" evidence="12">
    <location>
        <begin position="43"/>
        <end position="506"/>
    </location>
</feature>
<dbReference type="Pfam" id="PF00171">
    <property type="entry name" value="Aldedh"/>
    <property type="match status" value="1"/>
</dbReference>
<evidence type="ECO:0000256" key="11">
    <source>
        <dbReference type="RuleBase" id="RU003345"/>
    </source>
</evidence>
<dbReference type="PANTHER" id="PTHR43353:SF5">
    <property type="entry name" value="SUCCINATE-SEMIALDEHYDE DEHYDROGENASE, MITOCHONDRIAL"/>
    <property type="match status" value="1"/>
</dbReference>
<dbReference type="InterPro" id="IPR016160">
    <property type="entry name" value="Ald_DH_CS_CYS"/>
</dbReference>
<evidence type="ECO:0000256" key="5">
    <source>
        <dbReference type="ARBA" id="ARBA00023002"/>
    </source>
</evidence>
<feature type="active site" evidence="10">
    <location>
        <position position="281"/>
    </location>
</feature>
<dbReference type="InterPro" id="IPR016163">
    <property type="entry name" value="Ald_DH_C"/>
</dbReference>
<dbReference type="GO" id="GO:0009450">
    <property type="term" value="P:gamma-aminobutyric acid catabolic process"/>
    <property type="evidence" value="ECO:0007669"/>
    <property type="project" value="TreeGrafter"/>
</dbReference>
<dbReference type="EC" id="1.2.1.24" evidence="3"/>
<evidence type="ECO:0000259" key="12">
    <source>
        <dbReference type="Pfam" id="PF00171"/>
    </source>
</evidence>
<dbReference type="SUPFAM" id="SSF53720">
    <property type="entry name" value="ALDH-like"/>
    <property type="match status" value="1"/>
</dbReference>
<keyword evidence="14" id="KW-1185">Reference proteome</keyword>
<evidence type="ECO:0000256" key="10">
    <source>
        <dbReference type="PROSITE-ProRule" id="PRU10007"/>
    </source>
</evidence>
<sequence length="510" mass="55784">MIRYSSLLTRRTTNAIRVSQRYYSQSFDDPDLFRTRALINGKWIKKPDSFPVRNPSTQEIVAKVSDCQLSDYEDAIVGAKAAFDEFRHTSPQERSDMLENLGNLLIENKQDLARLITLENGKPFADALGEVLYSASYFRWFSQEAVRMYGTVIPGPSGNKQMFSIRQPLGVVGIMTPWNFPSAMLARKVAPALATGNTCVVKPASETPLSALVIGWLCQQAGFPPSTCSILPTSKTPEVGKLLCGHDLVKKVTFTGSTRVGRLLMAQCAQDSKIIKKVSMELGGNAPFIIFNDADLDKALNGIIGCKFRQSGQTCVCANRIFVHKDVYDEFATRLVKRMISTFNLGDGFNEKVTHGPLISAAAVEKVSQLVEDAKQKGAEVLAGGKKAEALGPYFYRPTVLSGVNESMDIFHTEVFGPVASLVKFEDTEEVIRMANNTDVGLAGYFYTQDINRAQEIALRMETGMVGINTGAISDAALPFGGIKNSGLGREGSLHGLEDYTELKSIVLQA</sequence>
<dbReference type="STRING" id="559307.C5E016"/>
<dbReference type="InParanoid" id="C5E016"/>
<dbReference type="PROSITE" id="PS00687">
    <property type="entry name" value="ALDEHYDE_DEHYDR_GLU"/>
    <property type="match status" value="1"/>
</dbReference>
<comment type="catalytic activity">
    <reaction evidence="8">
        <text>succinate semialdehyde + NAD(+) + H2O = succinate + NADH + 2 H(+)</text>
        <dbReference type="Rhea" id="RHEA:13217"/>
        <dbReference type="ChEBI" id="CHEBI:15377"/>
        <dbReference type="ChEBI" id="CHEBI:15378"/>
        <dbReference type="ChEBI" id="CHEBI:30031"/>
        <dbReference type="ChEBI" id="CHEBI:57540"/>
        <dbReference type="ChEBI" id="CHEBI:57706"/>
        <dbReference type="ChEBI" id="CHEBI:57945"/>
        <dbReference type="EC" id="1.2.1.16"/>
    </reaction>
</comment>
<dbReference type="InterPro" id="IPR016161">
    <property type="entry name" value="Ald_DH/histidinol_DH"/>
</dbReference>
<dbReference type="InterPro" id="IPR029510">
    <property type="entry name" value="Ald_DH_CS_GLU"/>
</dbReference>
<dbReference type="KEGG" id="zro:ZYRO0G08932g"/>
<dbReference type="Proteomes" id="UP000008536">
    <property type="component" value="Chromosome G"/>
</dbReference>
<dbReference type="Gene3D" id="3.40.309.10">
    <property type="entry name" value="Aldehyde Dehydrogenase, Chain A, domain 2"/>
    <property type="match status" value="1"/>
</dbReference>
<evidence type="ECO:0000256" key="9">
    <source>
        <dbReference type="ARBA" id="ARBA00067047"/>
    </source>
</evidence>
<evidence type="ECO:0000256" key="6">
    <source>
        <dbReference type="ARBA" id="ARBA00030806"/>
    </source>
</evidence>
<evidence type="ECO:0000256" key="8">
    <source>
        <dbReference type="ARBA" id="ARBA00052698"/>
    </source>
</evidence>
<comment type="pathway">
    <text evidence="1">Amino-acid degradation; 4-aminobutanoate degradation.</text>
</comment>
<dbReference type="AlphaFoldDB" id="C5E016"/>
<gene>
    <name evidence="13" type="ordered locus">ZYRO0G08932g</name>
</gene>
<accession>C5E016</accession>
<dbReference type="PROSITE" id="PS00070">
    <property type="entry name" value="ALDEHYDE_DEHYDR_CYS"/>
    <property type="match status" value="1"/>
</dbReference>
<evidence type="ECO:0000256" key="3">
    <source>
        <dbReference type="ARBA" id="ARBA00013051"/>
    </source>
</evidence>
<dbReference type="InterPro" id="IPR050740">
    <property type="entry name" value="Aldehyde_DH_Superfamily"/>
</dbReference>
<dbReference type="FunFam" id="3.40.309.10:FF:000004">
    <property type="entry name" value="Succinate-semialdehyde dehydrogenase I"/>
    <property type="match status" value="1"/>
</dbReference>
<dbReference type="PANTHER" id="PTHR43353">
    <property type="entry name" value="SUCCINATE-SEMIALDEHYDE DEHYDROGENASE, MITOCHONDRIAL"/>
    <property type="match status" value="1"/>
</dbReference>
<dbReference type="GO" id="GO:0005737">
    <property type="term" value="C:cytoplasm"/>
    <property type="evidence" value="ECO:0007669"/>
    <property type="project" value="TreeGrafter"/>
</dbReference>
<evidence type="ECO:0000313" key="14">
    <source>
        <dbReference type="Proteomes" id="UP000008536"/>
    </source>
</evidence>
<comment type="catalytic activity">
    <reaction evidence="7">
        <text>succinate semialdehyde + NADP(+) + H2O = succinate + NADPH + 2 H(+)</text>
        <dbReference type="Rhea" id="RHEA:13213"/>
        <dbReference type="ChEBI" id="CHEBI:15377"/>
        <dbReference type="ChEBI" id="CHEBI:15378"/>
        <dbReference type="ChEBI" id="CHEBI:30031"/>
        <dbReference type="ChEBI" id="CHEBI:57706"/>
        <dbReference type="ChEBI" id="CHEBI:57783"/>
        <dbReference type="ChEBI" id="CHEBI:58349"/>
        <dbReference type="EC" id="1.2.1.16"/>
    </reaction>
</comment>
<dbReference type="Gene3D" id="3.40.605.10">
    <property type="entry name" value="Aldehyde Dehydrogenase, Chain A, domain 1"/>
    <property type="match status" value="1"/>
</dbReference>
<keyword evidence="5 11" id="KW-0560">Oxidoreductase</keyword>
<evidence type="ECO:0000313" key="13">
    <source>
        <dbReference type="EMBL" id="CAR29450.1"/>
    </source>
</evidence>
<evidence type="ECO:0000256" key="7">
    <source>
        <dbReference type="ARBA" id="ARBA00050387"/>
    </source>
</evidence>
<dbReference type="EMBL" id="CU928179">
    <property type="protein sequence ID" value="CAR29450.1"/>
    <property type="molecule type" value="Genomic_DNA"/>
</dbReference>
<dbReference type="FunFam" id="3.40.605.10:FF:000005">
    <property type="entry name" value="Succinate-semialdehyde dehydrogenase I"/>
    <property type="match status" value="1"/>
</dbReference>
<dbReference type="InterPro" id="IPR016162">
    <property type="entry name" value="Ald_DH_N"/>
</dbReference>
<dbReference type="GO" id="GO:0004777">
    <property type="term" value="F:succinate-semialdehyde dehydrogenase (NAD+) activity"/>
    <property type="evidence" value="ECO:0007669"/>
    <property type="project" value="UniProtKB-EC"/>
</dbReference>